<dbReference type="OrthoDB" id="10253113at2759"/>
<dbReference type="GO" id="GO:0046872">
    <property type="term" value="F:metal ion binding"/>
    <property type="evidence" value="ECO:0007669"/>
    <property type="project" value="UniProtKB-KW"/>
</dbReference>
<feature type="domain" description="Iron hydrogenase large subunit C-terminal" evidence="6">
    <location>
        <begin position="90"/>
        <end position="294"/>
    </location>
</feature>
<reference evidence="7" key="1">
    <citation type="submission" date="2017-07" db="EMBL/GenBank/DDBJ databases">
        <title>Taro Niue Genome Assembly and Annotation.</title>
        <authorList>
            <person name="Atibalentja N."/>
            <person name="Keating K."/>
            <person name="Fields C.J."/>
        </authorList>
    </citation>
    <scope>NUCLEOTIDE SEQUENCE</scope>
    <source>
        <strain evidence="7">Niue_2</strain>
        <tissue evidence="7">Leaf</tissue>
    </source>
</reference>
<accession>A0A843X140</accession>
<gene>
    <name evidence="7" type="ORF">Taro_045885</name>
</gene>
<dbReference type="InterPro" id="IPR009016">
    <property type="entry name" value="Fe_hydrogenase"/>
</dbReference>
<dbReference type="GO" id="GO:0051539">
    <property type="term" value="F:4 iron, 4 sulfur cluster binding"/>
    <property type="evidence" value="ECO:0007669"/>
    <property type="project" value="UniProtKB-KW"/>
</dbReference>
<dbReference type="Pfam" id="PF02906">
    <property type="entry name" value="Fe_hyd_lg_C"/>
    <property type="match status" value="1"/>
</dbReference>
<keyword evidence="4" id="KW-0408">Iron</keyword>
<organism evidence="7 8">
    <name type="scientific">Colocasia esculenta</name>
    <name type="common">Wild taro</name>
    <name type="synonym">Arum esculentum</name>
    <dbReference type="NCBI Taxonomy" id="4460"/>
    <lineage>
        <taxon>Eukaryota</taxon>
        <taxon>Viridiplantae</taxon>
        <taxon>Streptophyta</taxon>
        <taxon>Embryophyta</taxon>
        <taxon>Tracheophyta</taxon>
        <taxon>Spermatophyta</taxon>
        <taxon>Magnoliopsida</taxon>
        <taxon>Liliopsida</taxon>
        <taxon>Araceae</taxon>
        <taxon>Aroideae</taxon>
        <taxon>Colocasieae</taxon>
        <taxon>Colocasia</taxon>
    </lineage>
</organism>
<dbReference type="Proteomes" id="UP000652761">
    <property type="component" value="Unassembled WGS sequence"/>
</dbReference>
<comment type="caution">
    <text evidence="7">The sequence shown here is derived from an EMBL/GenBank/DDBJ whole genome shotgun (WGS) entry which is preliminary data.</text>
</comment>
<protein>
    <recommendedName>
        <fullName evidence="6">Iron hydrogenase large subunit C-terminal domain-containing protein</fullName>
    </recommendedName>
</protein>
<keyword evidence="5" id="KW-0411">Iron-sulfur</keyword>
<evidence type="ECO:0000313" key="8">
    <source>
        <dbReference type="Proteomes" id="UP000652761"/>
    </source>
</evidence>
<dbReference type="EMBL" id="NMUH01005509">
    <property type="protein sequence ID" value="MQM12958.1"/>
    <property type="molecule type" value="Genomic_DNA"/>
</dbReference>
<dbReference type="InterPro" id="IPR004108">
    <property type="entry name" value="Fe_hydrogenase_lsu_C"/>
</dbReference>
<comment type="similarity">
    <text evidence="1">Belongs to the NARF family.</text>
</comment>
<evidence type="ECO:0000256" key="4">
    <source>
        <dbReference type="ARBA" id="ARBA00023004"/>
    </source>
</evidence>
<evidence type="ECO:0000256" key="1">
    <source>
        <dbReference type="ARBA" id="ARBA00006596"/>
    </source>
</evidence>
<dbReference type="InterPro" id="IPR050340">
    <property type="entry name" value="Cytosolic_Fe-S_CAF"/>
</dbReference>
<dbReference type="SUPFAM" id="SSF53920">
    <property type="entry name" value="Fe-only hydrogenase"/>
    <property type="match status" value="1"/>
</dbReference>
<sequence length="295" mass="32464">MSEKFSPTLRLTDLNDFIAPSQGCVVSLKGAKPKQEKAENVDLSKPSQTEPVKISLKDCLACSGCITSAETIMLEKQSLDEFLSHVNSEKAVIVSLSPQSRASLAAYFNLSPTQVFRKLNTFFKGMGAKAVFDTSCSRDLSLIESCNEFITRYKQHQLKGKESEQSIPMLSSACPGWICYAEKTLGSYILPYISSVKSPQQAIGSAIKHHIANKMGLRPKNIYHVTVMPCYDKKLEASRDDFVFSVGHDGEIDPVVTDLRIAEVDSVLTSGEVLDLIQSKSIDFESLAEAPLDRL</sequence>
<dbReference type="Gene3D" id="3.40.50.1780">
    <property type="match status" value="1"/>
</dbReference>
<proteinExistence type="inferred from homology"/>
<name>A0A843X140_COLES</name>
<evidence type="ECO:0000256" key="5">
    <source>
        <dbReference type="ARBA" id="ARBA00023014"/>
    </source>
</evidence>
<evidence type="ECO:0000256" key="2">
    <source>
        <dbReference type="ARBA" id="ARBA00022485"/>
    </source>
</evidence>
<keyword evidence="3" id="KW-0479">Metal-binding</keyword>
<keyword evidence="8" id="KW-1185">Reference proteome</keyword>
<dbReference type="FunFam" id="3.30.70.20:FF:000042">
    <property type="entry name" value="Cytosolic Fe-S cluster assembly factor NAR1"/>
    <property type="match status" value="1"/>
</dbReference>
<keyword evidence="2" id="KW-0004">4Fe-4S</keyword>
<evidence type="ECO:0000256" key="3">
    <source>
        <dbReference type="ARBA" id="ARBA00022723"/>
    </source>
</evidence>
<dbReference type="AlphaFoldDB" id="A0A843X140"/>
<dbReference type="Gene3D" id="3.40.950.10">
    <property type="entry name" value="Fe-only Hydrogenase (Larger Subunit), Chain L, domain 3"/>
    <property type="match status" value="1"/>
</dbReference>
<dbReference type="PANTHER" id="PTHR11615">
    <property type="entry name" value="NITRATE, FORMATE, IRON DEHYDROGENASE"/>
    <property type="match status" value="1"/>
</dbReference>
<evidence type="ECO:0000259" key="6">
    <source>
        <dbReference type="Pfam" id="PF02906"/>
    </source>
</evidence>
<evidence type="ECO:0000313" key="7">
    <source>
        <dbReference type="EMBL" id="MQM12958.1"/>
    </source>
</evidence>